<keyword evidence="1" id="KW-0808">Transferase</keyword>
<gene>
    <name evidence="1" type="ORF">AABB28_11410</name>
</gene>
<dbReference type="EC" id="2.4.-.-" evidence="1"/>
<dbReference type="KEGG" id="yag:AABB28_11410"/>
<dbReference type="Pfam" id="PF13704">
    <property type="entry name" value="Glyco_tranf_2_4"/>
    <property type="match status" value="1"/>
</dbReference>
<sequence length="336" mass="38014">MVKETPTWAVVATIDEPPALVQAFVAWHLSLGAAQIFLYCDRPRDAVQARLVHLPQVTVVPCDAAHWRRLGKSRPRRHQVRQVRNARDAYTRTTADWILHCDADEFVRAGVPVSDALRDVPAETACLLLHVAERVHPLGEMGAHIFDGAFRRPFRVPQKRGVALFGADYALTYRGLTGHSQGKAFVRTGRSLHMSIHRPRPATADQEVISARAAIEAMELLHFEGLTQTYWAYKLARMVHALQERDGMPPSDHRRRQADELIAAPSAAAALYQRLKCPDAQAIAQLRKRGLWDDRVFDPSQAVARYFPDQIADPSLQNVDRWLNRHKKRVADYLLK</sequence>
<dbReference type="GO" id="GO:0016757">
    <property type="term" value="F:glycosyltransferase activity"/>
    <property type="evidence" value="ECO:0007669"/>
    <property type="project" value="UniProtKB-KW"/>
</dbReference>
<keyword evidence="2" id="KW-1185">Reference proteome</keyword>
<dbReference type="AlphaFoldDB" id="A0AAN0M0L5"/>
<protein>
    <submittedName>
        <fullName evidence="1">Glycosyltransferase family 2 protein</fullName>
        <ecNumber evidence="1">2.4.-.-</ecNumber>
    </submittedName>
</protein>
<proteinExistence type="predicted"/>
<evidence type="ECO:0000313" key="1">
    <source>
        <dbReference type="EMBL" id="WZU62500.1"/>
    </source>
</evidence>
<accession>A0AAN0M0L5</accession>
<evidence type="ECO:0000313" key="2">
    <source>
        <dbReference type="Proteomes" id="UP001451782"/>
    </source>
</evidence>
<reference evidence="1 2" key="1">
    <citation type="submission" date="2024-04" db="EMBL/GenBank/DDBJ databases">
        <title>Phylogenomic analyses of a clade within the roseobacter group suggest taxonomic reassignments of species of the genera Aestuariivita, Citreicella, Loktanella, Nautella, Pelagibaca, Ruegeria, Thalassobius, Thiobacimonas and Tropicibacter, and the proposal o.</title>
        <authorList>
            <person name="Jeon C.O."/>
        </authorList>
    </citation>
    <scope>NUCLEOTIDE SEQUENCE [LARGE SCALE GENOMIC DNA]</scope>
    <source>
        <strain evidence="1 2">G8-12</strain>
    </source>
</reference>
<organism evidence="1 2">
    <name type="scientific">Yoonia algicola</name>
    <dbReference type="NCBI Taxonomy" id="3137368"/>
    <lineage>
        <taxon>Bacteria</taxon>
        <taxon>Pseudomonadati</taxon>
        <taxon>Pseudomonadota</taxon>
        <taxon>Alphaproteobacteria</taxon>
        <taxon>Rhodobacterales</taxon>
        <taxon>Paracoccaceae</taxon>
        <taxon>Yoonia</taxon>
    </lineage>
</organism>
<dbReference type="EMBL" id="CP151762">
    <property type="protein sequence ID" value="WZU62500.1"/>
    <property type="molecule type" value="Genomic_DNA"/>
</dbReference>
<dbReference type="Proteomes" id="UP001451782">
    <property type="component" value="Chromosome"/>
</dbReference>
<keyword evidence="1" id="KW-0328">Glycosyltransferase</keyword>
<dbReference type="RefSeq" id="WP_342068903.1">
    <property type="nucleotide sequence ID" value="NZ_CP151762.1"/>
</dbReference>
<name>A0AAN0M0L5_9RHOB</name>